<organism evidence="3 4">
    <name type="scientific">Kwoniella shivajii</name>
    <dbReference type="NCBI Taxonomy" id="564305"/>
    <lineage>
        <taxon>Eukaryota</taxon>
        <taxon>Fungi</taxon>
        <taxon>Dikarya</taxon>
        <taxon>Basidiomycota</taxon>
        <taxon>Agaricomycotina</taxon>
        <taxon>Tremellomycetes</taxon>
        <taxon>Tremellales</taxon>
        <taxon>Cryptococcaceae</taxon>
        <taxon>Kwoniella</taxon>
    </lineage>
</organism>
<feature type="domain" description="DUF6534" evidence="2">
    <location>
        <begin position="208"/>
        <end position="262"/>
    </location>
</feature>
<keyword evidence="1" id="KW-1133">Transmembrane helix</keyword>
<name>A0ABZ1CVT3_9TREE</name>
<evidence type="ECO:0000259" key="2">
    <source>
        <dbReference type="Pfam" id="PF20152"/>
    </source>
</evidence>
<evidence type="ECO:0000313" key="4">
    <source>
        <dbReference type="Proteomes" id="UP001329825"/>
    </source>
</evidence>
<dbReference type="EMBL" id="CP141883">
    <property type="protein sequence ID" value="WRT65447.1"/>
    <property type="molecule type" value="Genomic_DNA"/>
</dbReference>
<keyword evidence="1" id="KW-0812">Transmembrane</keyword>
<feature type="transmembrane region" description="Helical" evidence="1">
    <location>
        <begin position="196"/>
        <end position="220"/>
    </location>
</feature>
<reference evidence="3 4" key="1">
    <citation type="submission" date="2024-01" db="EMBL/GenBank/DDBJ databases">
        <title>Comparative genomics of Cryptococcus and Kwoniella reveals pathogenesis evolution and contrasting modes of karyotype evolution via chromosome fusion or intercentromeric recombination.</title>
        <authorList>
            <person name="Coelho M.A."/>
            <person name="David-Palma M."/>
            <person name="Shea T."/>
            <person name="Bowers K."/>
            <person name="McGinley-Smith S."/>
            <person name="Mohammad A.W."/>
            <person name="Gnirke A."/>
            <person name="Yurkov A.M."/>
            <person name="Nowrousian M."/>
            <person name="Sun S."/>
            <person name="Cuomo C.A."/>
            <person name="Heitman J."/>
        </authorList>
    </citation>
    <scope>NUCLEOTIDE SEQUENCE [LARGE SCALE GENOMIC DNA]</scope>
    <source>
        <strain evidence="3">CBS 11374</strain>
    </source>
</reference>
<accession>A0ABZ1CVT3</accession>
<keyword evidence="4" id="KW-1185">Reference proteome</keyword>
<feature type="transmembrane region" description="Helical" evidence="1">
    <location>
        <begin position="84"/>
        <end position="107"/>
    </location>
</feature>
<feature type="transmembrane region" description="Helical" evidence="1">
    <location>
        <begin position="49"/>
        <end position="72"/>
    </location>
</feature>
<dbReference type="PANTHER" id="PTHR40465">
    <property type="entry name" value="CHROMOSOME 1, WHOLE GENOME SHOTGUN SEQUENCE"/>
    <property type="match status" value="1"/>
</dbReference>
<evidence type="ECO:0000256" key="1">
    <source>
        <dbReference type="SAM" id="Phobius"/>
    </source>
</evidence>
<feature type="transmembrane region" description="Helical" evidence="1">
    <location>
        <begin position="159"/>
        <end position="176"/>
    </location>
</feature>
<feature type="transmembrane region" description="Helical" evidence="1">
    <location>
        <begin position="127"/>
        <end position="147"/>
    </location>
</feature>
<dbReference type="InterPro" id="IPR045339">
    <property type="entry name" value="DUF6534"/>
</dbReference>
<evidence type="ECO:0000313" key="3">
    <source>
        <dbReference type="EMBL" id="WRT65447.1"/>
    </source>
</evidence>
<keyword evidence="1" id="KW-0472">Membrane</keyword>
<dbReference type="Pfam" id="PF20152">
    <property type="entry name" value="DUF6534"/>
    <property type="match status" value="1"/>
</dbReference>
<dbReference type="GeneID" id="87954521"/>
<proteinExistence type="predicted"/>
<dbReference type="Proteomes" id="UP001329825">
    <property type="component" value="Chromosome 3"/>
</dbReference>
<sequence length="294" mass="31767">MGFALAGRSILWGGPSTGGPHVSQLTMGDTSLDPIEEGLKALIQSNTGLFLGPILIGFIADMVLFGVMTAQLIRWTSYAIEDRWFIKVIVGWCALFGTIASIFNLAYVHHIFVNHFGTFRTIAATDLSSWLGIIASLTSAGVQLFYCDRAYRLSGQSKILAGVIFYFILCSIVGGIGSKITSNGSSDPASVRMATIFIYLYTSGAMDADIIITVSIMWCLSKSRSGFVQTDQLVNKLLTISAETQLPPTLMATSFSIIFAYKTTKAAAHPDQVIIDVTSNLTGFFMQVFLSSTS</sequence>
<protein>
    <recommendedName>
        <fullName evidence="2">DUF6534 domain-containing protein</fullName>
    </recommendedName>
</protein>
<dbReference type="PANTHER" id="PTHR40465:SF1">
    <property type="entry name" value="DUF6534 DOMAIN-CONTAINING PROTEIN"/>
    <property type="match status" value="1"/>
</dbReference>
<gene>
    <name evidence="3" type="ORF">IL334_002390</name>
</gene>
<dbReference type="RefSeq" id="XP_062790187.1">
    <property type="nucleotide sequence ID" value="XM_062934136.1"/>
</dbReference>